<dbReference type="NCBIfam" id="TIGR01445">
    <property type="entry name" value="intein_Nterm"/>
    <property type="match status" value="1"/>
</dbReference>
<dbReference type="Pfam" id="PF14528">
    <property type="entry name" value="LAGLIDADG_3"/>
    <property type="match status" value="1"/>
</dbReference>
<dbReference type="PANTHER" id="PTHR23409">
    <property type="entry name" value="RIBONUCLEOSIDE-DIPHOSPHATE REDUCTASE SMALL CHAIN"/>
    <property type="match status" value="1"/>
</dbReference>
<evidence type="ECO:0000256" key="1">
    <source>
        <dbReference type="ARBA" id="ARBA00009303"/>
    </source>
</evidence>
<dbReference type="GO" id="GO:0004519">
    <property type="term" value="F:endonuclease activity"/>
    <property type="evidence" value="ECO:0007669"/>
    <property type="project" value="InterPro"/>
</dbReference>
<dbReference type="PROSITE" id="PS50817">
    <property type="entry name" value="INTEIN_N_TER"/>
    <property type="match status" value="1"/>
</dbReference>
<name>A0A6C0C5U6_9ZZZZ</name>
<dbReference type="Pfam" id="PF00268">
    <property type="entry name" value="Ribonuc_red_sm"/>
    <property type="match status" value="2"/>
</dbReference>
<dbReference type="PRINTS" id="PR00379">
    <property type="entry name" value="INTEIN"/>
</dbReference>
<dbReference type="InterPro" id="IPR004860">
    <property type="entry name" value="LAGLIDADG_dom"/>
</dbReference>
<dbReference type="GO" id="GO:0009263">
    <property type="term" value="P:deoxyribonucleotide biosynthetic process"/>
    <property type="evidence" value="ECO:0007669"/>
    <property type="project" value="InterPro"/>
</dbReference>
<dbReference type="InterPro" id="IPR036844">
    <property type="entry name" value="Hint_dom_sf"/>
</dbReference>
<dbReference type="InterPro" id="IPR027434">
    <property type="entry name" value="Homing_endonucl"/>
</dbReference>
<protein>
    <recommendedName>
        <fullName evidence="4">DOD-type homing endonuclease domain-containing protein</fullName>
    </recommendedName>
</protein>
<proteinExistence type="inferred from homology"/>
<dbReference type="InterPro" id="IPR006141">
    <property type="entry name" value="Intein_N"/>
</dbReference>
<evidence type="ECO:0000313" key="5">
    <source>
        <dbReference type="EMBL" id="QHS99134.1"/>
    </source>
</evidence>
<dbReference type="EMBL" id="MN739335">
    <property type="protein sequence ID" value="QHS99134.1"/>
    <property type="molecule type" value="Genomic_DNA"/>
</dbReference>
<dbReference type="InterPro" id="IPR003587">
    <property type="entry name" value="Hint_dom_N"/>
</dbReference>
<organism evidence="5">
    <name type="scientific">viral metagenome</name>
    <dbReference type="NCBI Taxonomy" id="1070528"/>
    <lineage>
        <taxon>unclassified sequences</taxon>
        <taxon>metagenomes</taxon>
        <taxon>organismal metagenomes</taxon>
    </lineage>
</organism>
<dbReference type="SUPFAM" id="SSF47240">
    <property type="entry name" value="Ferritin-like"/>
    <property type="match status" value="2"/>
</dbReference>
<feature type="domain" description="DOD-type homing endonuclease" evidence="4">
    <location>
        <begin position="224"/>
        <end position="337"/>
    </location>
</feature>
<dbReference type="GO" id="GO:0016491">
    <property type="term" value="F:oxidoreductase activity"/>
    <property type="evidence" value="ECO:0007669"/>
    <property type="project" value="InterPro"/>
</dbReference>
<dbReference type="InterPro" id="IPR033909">
    <property type="entry name" value="RNR_small"/>
</dbReference>
<dbReference type="Gene3D" id="1.10.620.20">
    <property type="entry name" value="Ribonucleotide Reductase, subunit A"/>
    <property type="match status" value="2"/>
</dbReference>
<dbReference type="PROSITE" id="PS50819">
    <property type="entry name" value="INTEIN_ENDONUCLEASE"/>
    <property type="match status" value="1"/>
</dbReference>
<sequence>MSKTQNEPLLSENPNRYVMFPLQDQDVWQSYKKMMDCFWRAEEIDFSKDMAHWETLTEKEQYFIKMILAFFAASDGIVIENLGARFMTEVQLPEARAAYGFQLMMENVHCVSHNTKILTDKGYFDIGELENEFVNVWNGDQFSNVQVKYTGNQPIFKVILSNGMELDCTDGHKWLVRTGNQSHPERCIQEKVETKNLKVGNVLSDYDLPVIKCEDPDEFKNPYIHGFFCGDGTYTNKYPVVYLYDKKRELLPHFNPEKIQKKKNPIRFNITNKINKRKYEVPINYSIKTKLEWLAGYADADGCINLNQPKDATSIQITSVNKSFLKNVQIMLTTLGIITTIKLNSHAAKKLLPDGKGGHKYYNCKDCFVLYITCKNVNKLILQGFCPRRLNILYCERMDNSYSSALKIKIKSIEKISDDEKTFCFSEPINHTGIFNGILTGQSETYSLLIDTYIKDEAEKTKLFTALDNFPCIKKKADWAIKWINDKRSSFGTRLLAFACVEGIFFSGAFCSIYWLKKRGLMPGLTFSNELIARDEGMHTDLAVLLFRKLNKKPNKKKVYDIIKEAVDIEKEFICSALPCKLIGMNAKLMSQYIEFVADRIVQQLGFDKIYKTANPFDFMEMISLEGKTNFFEKRVGDYSLSSGNKNVNAFDMDDVDF</sequence>
<dbReference type="SUPFAM" id="SSF51294">
    <property type="entry name" value="Hedgehog/intein (Hint) domain"/>
    <property type="match status" value="1"/>
</dbReference>
<comment type="similarity">
    <text evidence="1">Belongs to the ribonucleoside diphosphate reductase small chain family.</text>
</comment>
<dbReference type="InterPro" id="IPR009078">
    <property type="entry name" value="Ferritin-like_SF"/>
</dbReference>
<accession>A0A6C0C5U6</accession>
<evidence type="ECO:0000259" key="4">
    <source>
        <dbReference type="PROSITE" id="PS50819"/>
    </source>
</evidence>
<dbReference type="InterPro" id="IPR004042">
    <property type="entry name" value="Intein_endonuc_central"/>
</dbReference>
<dbReference type="CDD" id="cd01049">
    <property type="entry name" value="RNRR2"/>
    <property type="match status" value="2"/>
</dbReference>
<dbReference type="AlphaFoldDB" id="A0A6C0C5U6"/>
<dbReference type="GO" id="GO:0016539">
    <property type="term" value="P:intein-mediated protein splicing"/>
    <property type="evidence" value="ECO:0007669"/>
    <property type="project" value="InterPro"/>
</dbReference>
<dbReference type="SMART" id="SM00306">
    <property type="entry name" value="HintN"/>
    <property type="match status" value="1"/>
</dbReference>
<dbReference type="InterPro" id="IPR000358">
    <property type="entry name" value="RNR_small_fam"/>
</dbReference>
<evidence type="ECO:0000256" key="3">
    <source>
        <dbReference type="ARBA" id="ARBA00023000"/>
    </source>
</evidence>
<evidence type="ECO:0000256" key="2">
    <source>
        <dbReference type="ARBA" id="ARBA00022813"/>
    </source>
</evidence>
<keyword evidence="2" id="KW-0068">Autocatalytic cleavage</keyword>
<reference evidence="5" key="1">
    <citation type="journal article" date="2020" name="Nature">
        <title>Giant virus diversity and host interactions through global metagenomics.</title>
        <authorList>
            <person name="Schulz F."/>
            <person name="Roux S."/>
            <person name="Paez-Espino D."/>
            <person name="Jungbluth S."/>
            <person name="Walsh D.A."/>
            <person name="Denef V.J."/>
            <person name="McMahon K.D."/>
            <person name="Konstantinidis K.T."/>
            <person name="Eloe-Fadrosh E.A."/>
            <person name="Kyrpides N.C."/>
            <person name="Woyke T."/>
        </authorList>
    </citation>
    <scope>NUCLEOTIDE SEQUENCE</scope>
    <source>
        <strain evidence="5">GVMAG-M-3300020185-33</strain>
    </source>
</reference>
<dbReference type="PANTHER" id="PTHR23409:SF18">
    <property type="entry name" value="RIBONUCLEOSIDE-DIPHOSPHATE REDUCTASE SUBUNIT M2"/>
    <property type="match status" value="1"/>
</dbReference>
<dbReference type="CDD" id="cd00081">
    <property type="entry name" value="Hint"/>
    <property type="match status" value="1"/>
</dbReference>
<dbReference type="InterPro" id="IPR006142">
    <property type="entry name" value="INTEIN"/>
</dbReference>
<dbReference type="InterPro" id="IPR012348">
    <property type="entry name" value="RNR-like"/>
</dbReference>
<dbReference type="Gene3D" id="3.10.28.10">
    <property type="entry name" value="Homing endonucleases"/>
    <property type="match status" value="1"/>
</dbReference>
<dbReference type="Gene3D" id="2.170.16.10">
    <property type="entry name" value="Hedgehog/Intein (Hint) domain"/>
    <property type="match status" value="1"/>
</dbReference>
<dbReference type="SUPFAM" id="SSF55608">
    <property type="entry name" value="Homing endonucleases"/>
    <property type="match status" value="1"/>
</dbReference>
<keyword evidence="3" id="KW-0651">Protein splicing</keyword>